<name>A0A5U9KVP8_SALNE</name>
<dbReference type="Proteomes" id="UP000839726">
    <property type="component" value="Unassembled WGS sequence"/>
</dbReference>
<evidence type="ECO:0000313" key="1">
    <source>
        <dbReference type="EMBL" id="EBS2695223.1"/>
    </source>
</evidence>
<accession>A0A5U9KVP8</accession>
<protein>
    <submittedName>
        <fullName evidence="1">Uncharacterized protein</fullName>
    </submittedName>
</protein>
<dbReference type="EMBL" id="AAGUYM010000031">
    <property type="protein sequence ID" value="EBS2695223.1"/>
    <property type="molecule type" value="Genomic_DNA"/>
</dbReference>
<dbReference type="AlphaFoldDB" id="A0A5U9KVP8"/>
<organism evidence="1">
    <name type="scientific">Salmonella newport</name>
    <dbReference type="NCBI Taxonomy" id="108619"/>
    <lineage>
        <taxon>Bacteria</taxon>
        <taxon>Pseudomonadati</taxon>
        <taxon>Pseudomonadota</taxon>
        <taxon>Gammaproteobacteria</taxon>
        <taxon>Enterobacterales</taxon>
        <taxon>Enterobacteriaceae</taxon>
        <taxon>Salmonella</taxon>
    </lineage>
</organism>
<sequence length="255" mass="28217">MSKADAKAALKPLIYPFENPSMTVGLAAINATEPPFKVEPAHLEAWYREGKIARYILIDELRETWNREGLGEVFNILYGAAKDGVLLASYRADQQWKRAGEQDFLTYGVYCIDTAEALYAETGITINDELTPPACSPDDSTDADKDSDCTDYLAYPLPVPEPVLPRYEARKIYAMLHGLDMPEAPATPVKEPKLRITTNLTTALISALKQLGFTDEDFGGEIPALQQKLTRKGLGDIAAHDKNTLVAWLKKANVR</sequence>
<reference evidence="1" key="1">
    <citation type="submission" date="2018-07" db="EMBL/GenBank/DDBJ databases">
        <authorList>
            <person name="Ashton P.M."/>
            <person name="Dallman T."/>
            <person name="Nair S."/>
            <person name="De Pinna E."/>
            <person name="Peters T."/>
            <person name="Grant K."/>
        </authorList>
    </citation>
    <scope>NUCLEOTIDE SEQUENCE [LARGE SCALE GENOMIC DNA]</scope>
    <source>
        <strain evidence="1">436933</strain>
    </source>
</reference>
<proteinExistence type="predicted"/>
<comment type="caution">
    <text evidence="1">The sequence shown here is derived from an EMBL/GenBank/DDBJ whole genome shotgun (WGS) entry which is preliminary data.</text>
</comment>
<gene>
    <name evidence="1" type="ORF">DRY71_21260</name>
</gene>